<feature type="site" description="Deprotonates C-terminal active site Cys" evidence="7">
    <location>
        <position position="36"/>
    </location>
</feature>
<evidence type="ECO:0000256" key="8">
    <source>
        <dbReference type="PIRSR" id="PIRSR000077-4"/>
    </source>
</evidence>
<feature type="site" description="Contributes to redox potential value" evidence="7">
    <location>
        <position position="44"/>
    </location>
</feature>
<organism evidence="10 11">
    <name type="scientific">Companilactobacillus tucceti DSM 20183</name>
    <dbReference type="NCBI Taxonomy" id="1423811"/>
    <lineage>
        <taxon>Bacteria</taxon>
        <taxon>Bacillati</taxon>
        <taxon>Bacillota</taxon>
        <taxon>Bacilli</taxon>
        <taxon>Lactobacillales</taxon>
        <taxon>Lactobacillaceae</taxon>
        <taxon>Companilactobacillus</taxon>
    </lineage>
</organism>
<dbReference type="Gene3D" id="3.40.30.10">
    <property type="entry name" value="Glutaredoxin"/>
    <property type="match status" value="1"/>
</dbReference>
<dbReference type="CDD" id="cd02947">
    <property type="entry name" value="TRX_family"/>
    <property type="match status" value="1"/>
</dbReference>
<keyword evidence="10" id="KW-0413">Isomerase</keyword>
<dbReference type="GO" id="GO:0045454">
    <property type="term" value="P:cell redox homeostasis"/>
    <property type="evidence" value="ECO:0007669"/>
    <property type="project" value="TreeGrafter"/>
</dbReference>
<name>A0A0R1J7J3_9LACO</name>
<feature type="disulfide bond" description="Redox-active" evidence="8">
    <location>
        <begin position="42"/>
        <end position="45"/>
    </location>
</feature>
<dbReference type="GO" id="GO:0016853">
    <property type="term" value="F:isomerase activity"/>
    <property type="evidence" value="ECO:0007669"/>
    <property type="project" value="UniProtKB-KW"/>
</dbReference>
<dbReference type="EMBL" id="AZDG01000007">
    <property type="protein sequence ID" value="KRK64809.1"/>
    <property type="molecule type" value="Genomic_DNA"/>
</dbReference>
<evidence type="ECO:0000259" key="9">
    <source>
        <dbReference type="PROSITE" id="PS51352"/>
    </source>
</evidence>
<dbReference type="GO" id="GO:0015035">
    <property type="term" value="F:protein-disulfide reductase activity"/>
    <property type="evidence" value="ECO:0007669"/>
    <property type="project" value="InterPro"/>
</dbReference>
<dbReference type="PIRSF" id="PIRSF000077">
    <property type="entry name" value="Thioredoxin"/>
    <property type="match status" value="1"/>
</dbReference>
<evidence type="ECO:0000313" key="10">
    <source>
        <dbReference type="EMBL" id="KRK64809.1"/>
    </source>
</evidence>
<comment type="similarity">
    <text evidence="1 6">Belongs to the thioredoxin family.</text>
</comment>
<feature type="domain" description="Thioredoxin" evidence="9">
    <location>
        <begin position="1"/>
        <end position="119"/>
    </location>
</feature>
<evidence type="ECO:0000256" key="2">
    <source>
        <dbReference type="ARBA" id="ARBA00022448"/>
    </source>
</evidence>
<keyword evidence="5 8" id="KW-0676">Redox-active center</keyword>
<feature type="site" description="Contributes to redox potential value" evidence="7">
    <location>
        <position position="43"/>
    </location>
</feature>
<reference evidence="10 11" key="1">
    <citation type="journal article" date="2015" name="Genome Announc.">
        <title>Expanding the biotechnology potential of lactobacilli through comparative genomics of 213 strains and associated genera.</title>
        <authorList>
            <person name="Sun Z."/>
            <person name="Harris H.M."/>
            <person name="McCann A."/>
            <person name="Guo C."/>
            <person name="Argimon S."/>
            <person name="Zhang W."/>
            <person name="Yang X."/>
            <person name="Jeffery I.B."/>
            <person name="Cooney J.C."/>
            <person name="Kagawa T.F."/>
            <person name="Liu W."/>
            <person name="Song Y."/>
            <person name="Salvetti E."/>
            <person name="Wrobel A."/>
            <person name="Rasinkangas P."/>
            <person name="Parkhill J."/>
            <person name="Rea M.C."/>
            <person name="O'Sullivan O."/>
            <person name="Ritari J."/>
            <person name="Douillard F.P."/>
            <person name="Paul Ross R."/>
            <person name="Yang R."/>
            <person name="Briner A.E."/>
            <person name="Felis G.E."/>
            <person name="de Vos W.M."/>
            <person name="Barrangou R."/>
            <person name="Klaenhammer T.R."/>
            <person name="Caufield P.W."/>
            <person name="Cui Y."/>
            <person name="Zhang H."/>
            <person name="O'Toole P.W."/>
        </authorList>
    </citation>
    <scope>NUCLEOTIDE SEQUENCE [LARGE SCALE GENOMIC DNA]</scope>
    <source>
        <strain evidence="10 11">DSM 20183</strain>
    </source>
</reference>
<feature type="active site" description="Nucleophile" evidence="7">
    <location>
        <position position="45"/>
    </location>
</feature>
<dbReference type="PANTHER" id="PTHR45663:SF11">
    <property type="entry name" value="GEO12009P1"/>
    <property type="match status" value="1"/>
</dbReference>
<keyword evidence="3" id="KW-0249">Electron transport</keyword>
<sequence>MKYENGKRGDLQMSNIKEISDKTFNDETSTGLVITDFNADWCPPCKMMNPILEKLSENDQLGDKIKFTSMNVDKNPQTPNNFGIQGIPTFIVKKDGEVVGRMVGYQPEPKFRKALEQYM</sequence>
<evidence type="ECO:0000256" key="4">
    <source>
        <dbReference type="ARBA" id="ARBA00023157"/>
    </source>
</evidence>
<proteinExistence type="inferred from homology"/>
<keyword evidence="2" id="KW-0813">Transport</keyword>
<comment type="caution">
    <text evidence="10">The sequence shown here is derived from an EMBL/GenBank/DDBJ whole genome shotgun (WGS) entry which is preliminary data.</text>
</comment>
<evidence type="ECO:0000256" key="5">
    <source>
        <dbReference type="ARBA" id="ARBA00023284"/>
    </source>
</evidence>
<dbReference type="Proteomes" id="UP000050929">
    <property type="component" value="Unassembled WGS sequence"/>
</dbReference>
<dbReference type="InterPro" id="IPR013766">
    <property type="entry name" value="Thioredoxin_domain"/>
</dbReference>
<gene>
    <name evidence="10" type="ORF">FC72_GL001863</name>
</gene>
<evidence type="ECO:0000256" key="3">
    <source>
        <dbReference type="ARBA" id="ARBA00022982"/>
    </source>
</evidence>
<evidence type="ECO:0000256" key="1">
    <source>
        <dbReference type="ARBA" id="ARBA00008987"/>
    </source>
</evidence>
<dbReference type="PROSITE" id="PS51352">
    <property type="entry name" value="THIOREDOXIN_2"/>
    <property type="match status" value="1"/>
</dbReference>
<dbReference type="PATRIC" id="fig|1423811.3.peg.1905"/>
<keyword evidence="11" id="KW-1185">Reference proteome</keyword>
<dbReference type="SUPFAM" id="SSF52833">
    <property type="entry name" value="Thioredoxin-like"/>
    <property type="match status" value="1"/>
</dbReference>
<dbReference type="Pfam" id="PF00085">
    <property type="entry name" value="Thioredoxin"/>
    <property type="match status" value="1"/>
</dbReference>
<evidence type="ECO:0000256" key="6">
    <source>
        <dbReference type="PIRNR" id="PIRNR000077"/>
    </source>
</evidence>
<dbReference type="AlphaFoldDB" id="A0A0R1J7J3"/>
<evidence type="ECO:0000313" key="11">
    <source>
        <dbReference type="Proteomes" id="UP000050929"/>
    </source>
</evidence>
<keyword evidence="4 8" id="KW-1015">Disulfide bond</keyword>
<accession>A0A0R1J7J3</accession>
<dbReference type="PRINTS" id="PR00421">
    <property type="entry name" value="THIOREDOXIN"/>
</dbReference>
<evidence type="ECO:0000256" key="7">
    <source>
        <dbReference type="PIRSR" id="PIRSR000077-1"/>
    </source>
</evidence>
<dbReference type="InterPro" id="IPR005746">
    <property type="entry name" value="Thioredoxin"/>
</dbReference>
<dbReference type="InterPro" id="IPR036249">
    <property type="entry name" value="Thioredoxin-like_sf"/>
</dbReference>
<dbReference type="PANTHER" id="PTHR45663">
    <property type="entry name" value="GEO12009P1"/>
    <property type="match status" value="1"/>
</dbReference>
<feature type="active site" description="Nucleophile" evidence="7">
    <location>
        <position position="42"/>
    </location>
</feature>
<dbReference type="STRING" id="1423811.FC72_GL001863"/>
<dbReference type="GO" id="GO:0005829">
    <property type="term" value="C:cytosol"/>
    <property type="evidence" value="ECO:0007669"/>
    <property type="project" value="TreeGrafter"/>
</dbReference>
<protein>
    <recommendedName>
        <fullName evidence="6">Thioredoxin</fullName>
    </recommendedName>
</protein>